<feature type="domain" description="Peptidase M13 C-terminal" evidence="1">
    <location>
        <begin position="581"/>
        <end position="664"/>
    </location>
</feature>
<dbReference type="Gene3D" id="1.10.1380.10">
    <property type="entry name" value="Neutral endopeptidase , domain2"/>
    <property type="match status" value="1"/>
</dbReference>
<dbReference type="OMA" id="VVWYVPL"/>
<name>A0A9J6G7I0_HAELO</name>
<dbReference type="GO" id="GO:0004222">
    <property type="term" value="F:metalloendopeptidase activity"/>
    <property type="evidence" value="ECO:0007669"/>
    <property type="project" value="InterPro"/>
</dbReference>
<dbReference type="SUPFAM" id="SSF55486">
    <property type="entry name" value="Metalloproteases ('zincins'), catalytic domain"/>
    <property type="match status" value="1"/>
</dbReference>
<dbReference type="InterPro" id="IPR018497">
    <property type="entry name" value="Peptidase_M13_C"/>
</dbReference>
<evidence type="ECO:0000259" key="1">
    <source>
        <dbReference type="Pfam" id="PF01431"/>
    </source>
</evidence>
<proteinExistence type="predicted"/>
<organism evidence="2 3">
    <name type="scientific">Haemaphysalis longicornis</name>
    <name type="common">Bush tick</name>
    <dbReference type="NCBI Taxonomy" id="44386"/>
    <lineage>
        <taxon>Eukaryota</taxon>
        <taxon>Metazoa</taxon>
        <taxon>Ecdysozoa</taxon>
        <taxon>Arthropoda</taxon>
        <taxon>Chelicerata</taxon>
        <taxon>Arachnida</taxon>
        <taxon>Acari</taxon>
        <taxon>Parasitiformes</taxon>
        <taxon>Ixodida</taxon>
        <taxon>Ixodoidea</taxon>
        <taxon>Ixodidae</taxon>
        <taxon>Haemaphysalinae</taxon>
        <taxon>Haemaphysalis</taxon>
    </lineage>
</organism>
<gene>
    <name evidence="2" type="ORF">HPB48_014028</name>
</gene>
<accession>A0A9J6G7I0</accession>
<dbReference type="OrthoDB" id="6486529at2759"/>
<dbReference type="Gene3D" id="3.40.390.10">
    <property type="entry name" value="Collagenase (Catalytic Domain)"/>
    <property type="match status" value="2"/>
</dbReference>
<dbReference type="AlphaFoldDB" id="A0A9J6G7I0"/>
<dbReference type="PANTHER" id="PTHR11733:SF241">
    <property type="entry name" value="GH26575P-RELATED"/>
    <property type="match status" value="1"/>
</dbReference>
<dbReference type="InterPro" id="IPR042089">
    <property type="entry name" value="Peptidase_M13_dom_2"/>
</dbReference>
<dbReference type="PROSITE" id="PS51885">
    <property type="entry name" value="NEPRILYSIN"/>
    <property type="match status" value="1"/>
</dbReference>
<dbReference type="VEuPathDB" id="VectorBase:HLOH_052161"/>
<evidence type="ECO:0000313" key="2">
    <source>
        <dbReference type="EMBL" id="KAH9370665.1"/>
    </source>
</evidence>
<dbReference type="Proteomes" id="UP000821853">
    <property type="component" value="Chromosome 3"/>
</dbReference>
<evidence type="ECO:0000313" key="3">
    <source>
        <dbReference type="Proteomes" id="UP000821853"/>
    </source>
</evidence>
<dbReference type="InterPro" id="IPR024079">
    <property type="entry name" value="MetalloPept_cat_dom_sf"/>
</dbReference>
<dbReference type="PANTHER" id="PTHR11733">
    <property type="entry name" value="ZINC METALLOPROTEASE FAMILY M13 NEPRILYSIN-RELATED"/>
    <property type="match status" value="1"/>
</dbReference>
<dbReference type="GO" id="GO:0005886">
    <property type="term" value="C:plasma membrane"/>
    <property type="evidence" value="ECO:0007669"/>
    <property type="project" value="TreeGrafter"/>
</dbReference>
<dbReference type="EMBL" id="JABSTR010000005">
    <property type="protein sequence ID" value="KAH9370665.1"/>
    <property type="molecule type" value="Genomic_DNA"/>
</dbReference>
<protein>
    <recommendedName>
        <fullName evidence="1">Peptidase M13 C-terminal domain-containing protein</fullName>
    </recommendedName>
</protein>
<sequence length="666" mass="75023">MFIPTIIASILPRQSPPLTCQTGDCMTHAHILGIDRNRAGNGPCDDFGAFVCSGWRNDHPQLAETVVGARINTWLLQLSDVRSYNRPENAGMKRMAQMVAVCLKESATNDTENIQAFMTFMVEHLFPWMENASGVPVGAQRNYSRPLSTLLDLAIRWSLPLWFHVDLLLPNPDKNVSNPAIFISPSPLPAVWERLHKVIVGYGKQTYLKFVKSLEQIIYRNRMLPKTYLSFLQRSEPVQRYVFANLSSAYLAPYATPAVLKIRHLAEFVNQLSTEDWVLALQSCHHFSPPLTGNEIFFVSNTDILKSMQLVFNSYSADEITFHTAWWLTQLLGAQSSREIRDYIKSDRLGHLLYKVSCGILFSTDFNVLLASINLPKLTIEGQKLATDLLTIVHYSAINKLRVSRALDNQSRAVLSEKLKNTSKVIWPEKRYMTPNSFEQRYGPLCNVSLGCFRCWHASRLSLSKLIGSKQYVAGIQVFKINSRSLSSYNPILNVLSVAETALNPPYFYPQGTSGIVFGGLGFLYATQVARALDALTMYLAYSKSILANPAAAGKMGMYFWKLFSCPGALNPRTLFPELPALEIAHSMYVNYGFLEEDIPLKDMETYTPEQVFFITACHTLCAVGSHGKQWSEKCNRIMSNFEPFAAAFNCPPNSRMNPPAKCRFF</sequence>
<dbReference type="Pfam" id="PF01431">
    <property type="entry name" value="Peptidase_M13"/>
    <property type="match status" value="1"/>
</dbReference>
<keyword evidence="3" id="KW-1185">Reference proteome</keyword>
<reference evidence="2 3" key="1">
    <citation type="journal article" date="2020" name="Cell">
        <title>Large-Scale Comparative Analyses of Tick Genomes Elucidate Their Genetic Diversity and Vector Capacities.</title>
        <authorList>
            <consortium name="Tick Genome and Microbiome Consortium (TIGMIC)"/>
            <person name="Jia N."/>
            <person name="Wang J."/>
            <person name="Shi W."/>
            <person name="Du L."/>
            <person name="Sun Y."/>
            <person name="Zhan W."/>
            <person name="Jiang J.F."/>
            <person name="Wang Q."/>
            <person name="Zhang B."/>
            <person name="Ji P."/>
            <person name="Bell-Sakyi L."/>
            <person name="Cui X.M."/>
            <person name="Yuan T.T."/>
            <person name="Jiang B.G."/>
            <person name="Yang W.F."/>
            <person name="Lam T.T."/>
            <person name="Chang Q.C."/>
            <person name="Ding S.J."/>
            <person name="Wang X.J."/>
            <person name="Zhu J.G."/>
            <person name="Ruan X.D."/>
            <person name="Zhao L."/>
            <person name="Wei J.T."/>
            <person name="Ye R.Z."/>
            <person name="Que T.C."/>
            <person name="Du C.H."/>
            <person name="Zhou Y.H."/>
            <person name="Cheng J.X."/>
            <person name="Dai P.F."/>
            <person name="Guo W.B."/>
            <person name="Han X.H."/>
            <person name="Huang E.J."/>
            <person name="Li L.F."/>
            <person name="Wei W."/>
            <person name="Gao Y.C."/>
            <person name="Liu J.Z."/>
            <person name="Shao H.Z."/>
            <person name="Wang X."/>
            <person name="Wang C.C."/>
            <person name="Yang T.C."/>
            <person name="Huo Q.B."/>
            <person name="Li W."/>
            <person name="Chen H.Y."/>
            <person name="Chen S.E."/>
            <person name="Zhou L.G."/>
            <person name="Ni X.B."/>
            <person name="Tian J.H."/>
            <person name="Sheng Y."/>
            <person name="Liu T."/>
            <person name="Pan Y.S."/>
            <person name="Xia L.Y."/>
            <person name="Li J."/>
            <person name="Zhao F."/>
            <person name="Cao W.C."/>
        </authorList>
    </citation>
    <scope>NUCLEOTIDE SEQUENCE [LARGE SCALE GENOMIC DNA]</scope>
    <source>
        <strain evidence="2">HaeL-2018</strain>
    </source>
</reference>
<comment type="caution">
    <text evidence="2">The sequence shown here is derived from an EMBL/GenBank/DDBJ whole genome shotgun (WGS) entry which is preliminary data.</text>
</comment>
<dbReference type="InterPro" id="IPR000718">
    <property type="entry name" value="Peptidase_M13"/>
</dbReference>
<dbReference type="GO" id="GO:0016485">
    <property type="term" value="P:protein processing"/>
    <property type="evidence" value="ECO:0007669"/>
    <property type="project" value="TreeGrafter"/>
</dbReference>